<comment type="caution">
    <text evidence="2">The sequence shown here is derived from an EMBL/GenBank/DDBJ whole genome shotgun (WGS) entry which is preliminary data.</text>
</comment>
<dbReference type="EMBL" id="JAKOGI010001162">
    <property type="protein sequence ID" value="KAJ8427279.1"/>
    <property type="molecule type" value="Genomic_DNA"/>
</dbReference>
<sequence>MIRSAPRVGSRAPGHYYHGDYRPEPKRVTLLPPSPATAAVSGAAATNSATIGSKPLPSLLYRSLSEPIDSLGVLNTQTAENPNTEEFRSLSAFGQFLNSLILCRRKIPRLPAPHGNCHRRVPAATPPRPSVAAQTIKSPRSSAEESPNTKRLKRMKERLRQMRQWWDEIDIKIS</sequence>
<gene>
    <name evidence="2" type="ORF">Cgig2_015034</name>
</gene>
<feature type="compositionally biased region" description="Polar residues" evidence="1">
    <location>
        <begin position="132"/>
        <end position="146"/>
    </location>
</feature>
<name>A0A9Q1JKY0_9CARY</name>
<feature type="region of interest" description="Disordered" evidence="1">
    <location>
        <begin position="1"/>
        <end position="24"/>
    </location>
</feature>
<organism evidence="2 3">
    <name type="scientific">Carnegiea gigantea</name>
    <dbReference type="NCBI Taxonomy" id="171969"/>
    <lineage>
        <taxon>Eukaryota</taxon>
        <taxon>Viridiplantae</taxon>
        <taxon>Streptophyta</taxon>
        <taxon>Embryophyta</taxon>
        <taxon>Tracheophyta</taxon>
        <taxon>Spermatophyta</taxon>
        <taxon>Magnoliopsida</taxon>
        <taxon>eudicotyledons</taxon>
        <taxon>Gunneridae</taxon>
        <taxon>Pentapetalae</taxon>
        <taxon>Caryophyllales</taxon>
        <taxon>Cactineae</taxon>
        <taxon>Cactaceae</taxon>
        <taxon>Cactoideae</taxon>
        <taxon>Echinocereeae</taxon>
        <taxon>Carnegiea</taxon>
    </lineage>
</organism>
<keyword evidence="3" id="KW-1185">Reference proteome</keyword>
<reference evidence="2" key="1">
    <citation type="submission" date="2022-04" db="EMBL/GenBank/DDBJ databases">
        <title>Carnegiea gigantea Genome sequencing and assembly v2.</title>
        <authorList>
            <person name="Copetti D."/>
            <person name="Sanderson M.J."/>
            <person name="Burquez A."/>
            <person name="Wojciechowski M.F."/>
        </authorList>
    </citation>
    <scope>NUCLEOTIDE SEQUENCE</scope>
    <source>
        <strain evidence="2">SGP5-SGP5p</strain>
        <tissue evidence="2">Aerial part</tissue>
    </source>
</reference>
<dbReference type="Proteomes" id="UP001153076">
    <property type="component" value="Unassembled WGS sequence"/>
</dbReference>
<accession>A0A9Q1JKY0</accession>
<feature type="region of interest" description="Disordered" evidence="1">
    <location>
        <begin position="118"/>
        <end position="153"/>
    </location>
</feature>
<dbReference type="AlphaFoldDB" id="A0A9Q1JKY0"/>
<evidence type="ECO:0000313" key="2">
    <source>
        <dbReference type="EMBL" id="KAJ8427279.1"/>
    </source>
</evidence>
<dbReference type="OrthoDB" id="1289445at2759"/>
<evidence type="ECO:0000256" key="1">
    <source>
        <dbReference type="SAM" id="MobiDB-lite"/>
    </source>
</evidence>
<evidence type="ECO:0000313" key="3">
    <source>
        <dbReference type="Proteomes" id="UP001153076"/>
    </source>
</evidence>
<proteinExistence type="predicted"/>
<protein>
    <submittedName>
        <fullName evidence="2">Uncharacterized protein</fullName>
    </submittedName>
</protein>